<dbReference type="Proteomes" id="UP000515744">
    <property type="component" value="Chromosome"/>
</dbReference>
<organism evidence="3 4">
    <name type="scientific">Wolbachia pipientis</name>
    <dbReference type="NCBI Taxonomy" id="955"/>
    <lineage>
        <taxon>Bacteria</taxon>
        <taxon>Pseudomonadati</taxon>
        <taxon>Pseudomonadota</taxon>
        <taxon>Alphaproteobacteria</taxon>
        <taxon>Rickettsiales</taxon>
        <taxon>Anaplasmataceae</taxon>
        <taxon>Wolbachieae</taxon>
        <taxon>Wolbachia</taxon>
    </lineage>
</organism>
<keyword evidence="2" id="KW-1133">Transmembrane helix</keyword>
<protein>
    <submittedName>
        <fullName evidence="3">Uncharacterized protein</fullName>
    </submittedName>
</protein>
<reference evidence="3 4" key="2">
    <citation type="journal article" date="2020" name="Mol. Biol. Evol.">
        <title>Life and death of selfish genes: comparative genomics reveals the dynamic evolution of cytoplasmic incompatibility.</title>
        <authorList>
            <person name="Martinez J."/>
            <person name="Klasson L."/>
            <person name="Welch J."/>
            <person name="Jiggins F.M."/>
        </authorList>
    </citation>
    <scope>NUCLEOTIDE SEQUENCE [LARGE SCALE GENOMIC DNA]</scope>
    <source>
        <strain evidence="3">WStv</strain>
    </source>
</reference>
<sequence length="146" mass="15968">MISKGNVPYYMAGTLATFTLLASGVFAAAPHIGFLAPVAALSIGLPFIIGGAIFSAVIIALSYKAISKNKIVAEKDVQLAEKVEKISKKDAQLAKEEDKVQAQKQTISEQNDQLTKKEVEVKAKEEEIVRWKCDIKEIREKDNPAH</sequence>
<feature type="transmembrane region" description="Helical" evidence="2">
    <location>
        <begin position="37"/>
        <end position="61"/>
    </location>
</feature>
<keyword evidence="1" id="KW-0175">Coiled coil</keyword>
<proteinExistence type="predicted"/>
<evidence type="ECO:0000256" key="2">
    <source>
        <dbReference type="SAM" id="Phobius"/>
    </source>
</evidence>
<evidence type="ECO:0000313" key="4">
    <source>
        <dbReference type="Proteomes" id="UP000515744"/>
    </source>
</evidence>
<keyword evidence="2" id="KW-0472">Membrane</keyword>
<gene>
    <name evidence="3" type="ORF">HC358_03765</name>
</gene>
<dbReference type="AlphaFoldDB" id="A0A7G5C8M3"/>
<reference evidence="4" key="1">
    <citation type="journal article" date="2020" name="Mol. Biol.">
        <title>Life and death of selfish genes: comparative genomics reveals the dynamic evolution of cytoplasmic incompatibility.</title>
        <authorList>
            <person name="Martinez J."/>
            <person name="Klasson L."/>
            <person name="Welch J."/>
            <person name="Jiggins F.M."/>
        </authorList>
    </citation>
    <scope>NUCLEOTIDE SEQUENCE [LARGE SCALE GENOMIC DNA]</scope>
</reference>
<feature type="coiled-coil region" evidence="1">
    <location>
        <begin position="79"/>
        <end position="141"/>
    </location>
</feature>
<name>A0A7G5C8M3_WOLPI</name>
<keyword evidence="2" id="KW-0812">Transmembrane</keyword>
<accession>A0A7G5C8M3</accession>
<dbReference type="RefSeq" id="WP_182158587.1">
    <property type="nucleotide sequence ID" value="NZ_CP050531.1"/>
</dbReference>
<evidence type="ECO:0000313" key="3">
    <source>
        <dbReference type="EMBL" id="QMV45557.1"/>
    </source>
</evidence>
<dbReference type="EMBL" id="CP050531">
    <property type="protein sequence ID" value="QMV45557.1"/>
    <property type="molecule type" value="Genomic_DNA"/>
</dbReference>
<evidence type="ECO:0000256" key="1">
    <source>
        <dbReference type="SAM" id="Coils"/>
    </source>
</evidence>